<evidence type="ECO:0000256" key="1">
    <source>
        <dbReference type="ARBA" id="ARBA00008792"/>
    </source>
</evidence>
<dbReference type="PROSITE" id="PS51192">
    <property type="entry name" value="HELICASE_ATP_BIND_1"/>
    <property type="match status" value="1"/>
</dbReference>
<reference evidence="10 11" key="1">
    <citation type="submission" date="2022-03" db="EMBL/GenBank/DDBJ databases">
        <authorList>
            <person name="Macdonald S."/>
            <person name="Ahmed S."/>
            <person name="Newling K."/>
        </authorList>
    </citation>
    <scope>NUCLEOTIDE SEQUENCE [LARGE SCALE GENOMIC DNA]</scope>
</reference>
<dbReference type="InterPro" id="IPR007502">
    <property type="entry name" value="Helicase-assoc_dom"/>
</dbReference>
<dbReference type="Proteomes" id="UP001642260">
    <property type="component" value="Unassembled WGS sequence"/>
</dbReference>
<organism evidence="10 11">
    <name type="scientific">Eruca vesicaria subsp. sativa</name>
    <name type="common">Garden rocket</name>
    <name type="synonym">Eruca sativa</name>
    <dbReference type="NCBI Taxonomy" id="29727"/>
    <lineage>
        <taxon>Eukaryota</taxon>
        <taxon>Viridiplantae</taxon>
        <taxon>Streptophyta</taxon>
        <taxon>Embryophyta</taxon>
        <taxon>Tracheophyta</taxon>
        <taxon>Spermatophyta</taxon>
        <taxon>Magnoliopsida</taxon>
        <taxon>eudicotyledons</taxon>
        <taxon>Gunneridae</taxon>
        <taxon>Pentapetalae</taxon>
        <taxon>rosids</taxon>
        <taxon>malvids</taxon>
        <taxon>Brassicales</taxon>
        <taxon>Brassicaceae</taxon>
        <taxon>Brassiceae</taxon>
        <taxon>Eruca</taxon>
    </lineage>
</organism>
<dbReference type="AlphaFoldDB" id="A0ABC8L166"/>
<evidence type="ECO:0000313" key="11">
    <source>
        <dbReference type="Proteomes" id="UP001642260"/>
    </source>
</evidence>
<dbReference type="Pfam" id="PF21010">
    <property type="entry name" value="HA2_C"/>
    <property type="match status" value="1"/>
</dbReference>
<dbReference type="InterPro" id="IPR002464">
    <property type="entry name" value="DNA/RNA_helicase_DEAH_CS"/>
</dbReference>
<dbReference type="SUPFAM" id="SSF52540">
    <property type="entry name" value="P-loop containing nucleoside triphosphate hydrolases"/>
    <property type="match status" value="1"/>
</dbReference>
<protein>
    <recommendedName>
        <fullName evidence="2">RNA helicase</fullName>
        <ecNumber evidence="2">3.6.4.13</ecNumber>
    </recommendedName>
</protein>
<evidence type="ECO:0000256" key="5">
    <source>
        <dbReference type="ARBA" id="ARBA00022806"/>
    </source>
</evidence>
<dbReference type="GO" id="GO:0005524">
    <property type="term" value="F:ATP binding"/>
    <property type="evidence" value="ECO:0007669"/>
    <property type="project" value="UniProtKB-KW"/>
</dbReference>
<comment type="catalytic activity">
    <reaction evidence="7">
        <text>ATP + H2O = ADP + phosphate + H(+)</text>
        <dbReference type="Rhea" id="RHEA:13065"/>
        <dbReference type="ChEBI" id="CHEBI:15377"/>
        <dbReference type="ChEBI" id="CHEBI:15378"/>
        <dbReference type="ChEBI" id="CHEBI:30616"/>
        <dbReference type="ChEBI" id="CHEBI:43474"/>
        <dbReference type="ChEBI" id="CHEBI:456216"/>
        <dbReference type="EC" id="3.6.4.13"/>
    </reaction>
</comment>
<dbReference type="SMART" id="SM00847">
    <property type="entry name" value="HA2"/>
    <property type="match status" value="1"/>
</dbReference>
<dbReference type="PANTHER" id="PTHR18934:SF118">
    <property type="entry name" value="ATP-DEPENDENT RNA HELICASE DHX33"/>
    <property type="match status" value="1"/>
</dbReference>
<accession>A0ABC8L166</accession>
<dbReference type="InterPro" id="IPR001650">
    <property type="entry name" value="Helicase_C-like"/>
</dbReference>
<keyword evidence="11" id="KW-1185">Reference proteome</keyword>
<evidence type="ECO:0000259" key="9">
    <source>
        <dbReference type="PROSITE" id="PS51194"/>
    </source>
</evidence>
<dbReference type="Gene3D" id="3.40.50.300">
    <property type="entry name" value="P-loop containing nucleotide triphosphate hydrolases"/>
    <property type="match status" value="2"/>
</dbReference>
<feature type="domain" description="Helicase C-terminal" evidence="9">
    <location>
        <begin position="221"/>
        <end position="387"/>
    </location>
</feature>
<sequence length="651" mass="74225">MWTYHSIMQKIEEHRKSLPIASVEKPLIEVVQKNDIVIIVGETGCGKTTQLPQFLFNAGFCREGKMVGISQPSCIAALTAAKRVAEECDVQLGQRVGYSIRFDDTSSSSTRLKYMTDCLLWREALVDPLLSRYSVIIVDEAHERTAHTDVLLAFLKKVQLDRSKAEIGGVLKLIIMSASLVDARVFSEYYGGANVFYVPGRQFPVNIFYTETDYVDAALVTIFQIHLEEEQGDILVFLTGQDETESLERLVQKELEHLPEDKRNLLPLALFSSEQQMRVFAPAPFGFRKVVLSTDTSITIPGIRYVVDPGFVKARTYDPSKRMERLDVVPASKALSLQRSRRAGREGPGKCYRLYREMEFKKLEDSTKPEIMRCNLSHVILQLKALGFDDILGFDFIDKPSRSAIEKALEELQLLGALTDDWKLEEPAGHQMARLLPLDPVYSRALILANQFNCLEEMLITVAMLSVESIFYDPRDKREEEARSTRNHFASVEGDHLTYLSVYRESNELLEQIKAENSEANVDQIMRKWCKDNFVNSHSLKHARDTYRQIRGNVENMGFNVSSCGNDMLEYLRCLATTFFLKAAQRQMDGTYRALESGEIVHIHPASVLFSSKPECVIFNELVMQTSNKYIKNLTRIDPLWLPPHHYNSEE</sequence>
<dbReference type="GO" id="GO:0003724">
    <property type="term" value="F:RNA helicase activity"/>
    <property type="evidence" value="ECO:0007669"/>
    <property type="project" value="UniProtKB-EC"/>
</dbReference>
<dbReference type="Gene3D" id="1.20.120.1080">
    <property type="match status" value="1"/>
</dbReference>
<dbReference type="PANTHER" id="PTHR18934">
    <property type="entry name" value="ATP-DEPENDENT RNA HELICASE"/>
    <property type="match status" value="1"/>
</dbReference>
<dbReference type="CDD" id="cd18791">
    <property type="entry name" value="SF2_C_RHA"/>
    <property type="match status" value="1"/>
</dbReference>
<dbReference type="EMBL" id="CAKOAT010397376">
    <property type="protein sequence ID" value="CAH8366070.1"/>
    <property type="molecule type" value="Genomic_DNA"/>
</dbReference>
<dbReference type="SMART" id="SM00487">
    <property type="entry name" value="DEXDc"/>
    <property type="match status" value="1"/>
</dbReference>
<dbReference type="EC" id="3.6.4.13" evidence="2"/>
<keyword evidence="3" id="KW-0547">Nucleotide-binding</keyword>
<evidence type="ECO:0000313" key="10">
    <source>
        <dbReference type="EMBL" id="CAH8366070.1"/>
    </source>
</evidence>
<dbReference type="PROSITE" id="PS00690">
    <property type="entry name" value="DEAH_ATP_HELICASE"/>
    <property type="match status" value="1"/>
</dbReference>
<dbReference type="Pfam" id="PF07717">
    <property type="entry name" value="OB_NTP_bind"/>
    <property type="match status" value="1"/>
</dbReference>
<evidence type="ECO:0000256" key="7">
    <source>
        <dbReference type="ARBA" id="ARBA00047984"/>
    </source>
</evidence>
<evidence type="ECO:0000259" key="8">
    <source>
        <dbReference type="PROSITE" id="PS51192"/>
    </source>
</evidence>
<dbReference type="PROSITE" id="PS51194">
    <property type="entry name" value="HELICASE_CTER"/>
    <property type="match status" value="1"/>
</dbReference>
<dbReference type="InterPro" id="IPR014001">
    <property type="entry name" value="Helicase_ATP-bd"/>
</dbReference>
<evidence type="ECO:0000256" key="6">
    <source>
        <dbReference type="ARBA" id="ARBA00022840"/>
    </source>
</evidence>
<evidence type="ECO:0000256" key="4">
    <source>
        <dbReference type="ARBA" id="ARBA00022801"/>
    </source>
</evidence>
<dbReference type="InterPro" id="IPR027417">
    <property type="entry name" value="P-loop_NTPase"/>
</dbReference>
<dbReference type="InterPro" id="IPR011709">
    <property type="entry name" value="DEAD-box_helicase_OB_fold"/>
</dbReference>
<evidence type="ECO:0000256" key="2">
    <source>
        <dbReference type="ARBA" id="ARBA00012552"/>
    </source>
</evidence>
<proteinExistence type="inferred from homology"/>
<comment type="caution">
    <text evidence="10">The sequence shown here is derived from an EMBL/GenBank/DDBJ whole genome shotgun (WGS) entry which is preliminary data.</text>
</comment>
<evidence type="ECO:0000256" key="3">
    <source>
        <dbReference type="ARBA" id="ARBA00022741"/>
    </source>
</evidence>
<gene>
    <name evidence="10" type="ORF">ERUC_LOCUS30489</name>
</gene>
<feature type="domain" description="Helicase ATP-binding" evidence="8">
    <location>
        <begin position="28"/>
        <end position="198"/>
    </location>
</feature>
<keyword evidence="4" id="KW-0378">Hydrolase</keyword>
<dbReference type="GO" id="GO:0005730">
    <property type="term" value="C:nucleolus"/>
    <property type="evidence" value="ECO:0007669"/>
    <property type="project" value="UniProtKB-ARBA"/>
</dbReference>
<dbReference type="GO" id="GO:0016787">
    <property type="term" value="F:hydrolase activity"/>
    <property type="evidence" value="ECO:0007669"/>
    <property type="project" value="UniProtKB-KW"/>
</dbReference>
<dbReference type="FunFam" id="3.40.50.300:FF:000578">
    <property type="entry name" value="probable ATP-dependent RNA helicase DHX35"/>
    <property type="match status" value="1"/>
</dbReference>
<keyword evidence="6" id="KW-0067">ATP-binding</keyword>
<name>A0ABC8L166_ERUVS</name>
<comment type="similarity">
    <text evidence="1">Belongs to the DEAD box helicase family. DEAH subfamily.</text>
</comment>
<keyword evidence="5" id="KW-0347">Helicase</keyword>